<accession>A0A1R3RQM3</accession>
<keyword evidence="3" id="KW-0496">Mitochondrion</keyword>
<dbReference type="InterPro" id="IPR003959">
    <property type="entry name" value="ATPase_AAA_core"/>
</dbReference>
<sequence length="721" mass="80739">MLSLLSPEKISQTLRLKRVTQGMKNRLNGISFQVPDWFLDHNVKSAEECVGLRKTNSIAVWGQETGSHEINGLSGIHDMIRGMLRGRKADYHNLLLRTGETEDSSGLRMAVEWLAIEIEADLITIDSEDLMDLAVEFFNQERDYWEERKAPHLSELPAAYFNTADTKNASTFRSRKALAAIFDSPNIKRSNTGKPPSNARTCSKMVILYVHNVASLYGASSGKKILVTLRQWIQGLHRKQPALLIGTAFAGENGRRPNDLFMLSIGESLLIDQHFDLDIHSPGVKSPASGRRELNLRRLRRTLLFRLGNCHPFESTDPYSSWNCGALQSSDLLDKEIFPDFVLERAEMQVMGQMEGNPSPDLGVICDIVSRVSREYIHQKSLSSKSVSSGTGSDYHRFHMGLDKPSSIKELLNAIEGTCSEYEKKLFDTVIDPEKLDVTFDEVAIDHDAKDIVKELFTLRKVLSNRWLKFIGNSGILLYGPPGTGKTHLSRAIAKDVGVNMLTITPADVESRWLGDSEKTIQAAFSLARKLAPCVLFIDEVDGLFSQRTSGSKRWERETINQFLQEMDGIDTKQNSPMVVGATNRPQDLDEAFMRRLPHKVLFSLPTQHQRHGILQTLIKKSDLDPSVSLEEISQTTTGYSGADLKELCSQAIIISASEHVANRKASKEDEQATERLDTLILKPHHFAKALKRIRPSCPDGATREVRKFAQRFNPSQGNGA</sequence>
<proteinExistence type="predicted"/>
<keyword evidence="4" id="KW-0067">ATP-binding</keyword>
<dbReference type="InterPro" id="IPR003593">
    <property type="entry name" value="AAA+_ATPase"/>
</dbReference>
<evidence type="ECO:0000256" key="4">
    <source>
        <dbReference type="ARBA" id="ARBA00022840"/>
    </source>
</evidence>
<evidence type="ECO:0000256" key="2">
    <source>
        <dbReference type="ARBA" id="ARBA00022741"/>
    </source>
</evidence>
<gene>
    <name evidence="6" type="ORF">ASPCADRAFT_129837</name>
</gene>
<dbReference type="STRING" id="602072.A0A1R3RQM3"/>
<name>A0A1R3RQM3_ASPC5</name>
<evidence type="ECO:0000256" key="3">
    <source>
        <dbReference type="ARBA" id="ARBA00022787"/>
    </source>
</evidence>
<keyword evidence="2" id="KW-0547">Nucleotide-binding</keyword>
<dbReference type="GO" id="GO:0016887">
    <property type="term" value="F:ATP hydrolysis activity"/>
    <property type="evidence" value="ECO:0007669"/>
    <property type="project" value="InterPro"/>
</dbReference>
<reference evidence="7" key="1">
    <citation type="journal article" date="2017" name="Genome Biol.">
        <title>Comparative genomics reveals high biological diversity and specific adaptations in the industrially and medically important fungal genus Aspergillus.</title>
        <authorList>
            <person name="de Vries R.P."/>
            <person name="Riley R."/>
            <person name="Wiebenga A."/>
            <person name="Aguilar-Osorio G."/>
            <person name="Amillis S."/>
            <person name="Uchima C.A."/>
            <person name="Anderluh G."/>
            <person name="Asadollahi M."/>
            <person name="Askin M."/>
            <person name="Barry K."/>
            <person name="Battaglia E."/>
            <person name="Bayram O."/>
            <person name="Benocci T."/>
            <person name="Braus-Stromeyer S.A."/>
            <person name="Caldana C."/>
            <person name="Canovas D."/>
            <person name="Cerqueira G.C."/>
            <person name="Chen F."/>
            <person name="Chen W."/>
            <person name="Choi C."/>
            <person name="Clum A."/>
            <person name="Dos Santos R.A."/>
            <person name="Damasio A.R."/>
            <person name="Diallinas G."/>
            <person name="Emri T."/>
            <person name="Fekete E."/>
            <person name="Flipphi M."/>
            <person name="Freyberg S."/>
            <person name="Gallo A."/>
            <person name="Gournas C."/>
            <person name="Habgood R."/>
            <person name="Hainaut M."/>
            <person name="Harispe M.L."/>
            <person name="Henrissat B."/>
            <person name="Hilden K.S."/>
            <person name="Hope R."/>
            <person name="Hossain A."/>
            <person name="Karabika E."/>
            <person name="Karaffa L."/>
            <person name="Karanyi Z."/>
            <person name="Krasevec N."/>
            <person name="Kuo A."/>
            <person name="Kusch H."/>
            <person name="LaButti K."/>
            <person name="Lagendijk E.L."/>
            <person name="Lapidus A."/>
            <person name="Levasseur A."/>
            <person name="Lindquist E."/>
            <person name="Lipzen A."/>
            <person name="Logrieco A.F."/>
            <person name="MacCabe A."/>
            <person name="Maekelae M.R."/>
            <person name="Malavazi I."/>
            <person name="Melin P."/>
            <person name="Meyer V."/>
            <person name="Mielnichuk N."/>
            <person name="Miskei M."/>
            <person name="Molnar A.P."/>
            <person name="Mule G."/>
            <person name="Ngan C.Y."/>
            <person name="Orejas M."/>
            <person name="Orosz E."/>
            <person name="Ouedraogo J.P."/>
            <person name="Overkamp K.M."/>
            <person name="Park H.-S."/>
            <person name="Perrone G."/>
            <person name="Piumi F."/>
            <person name="Punt P.J."/>
            <person name="Ram A.F."/>
            <person name="Ramon A."/>
            <person name="Rauscher S."/>
            <person name="Record E."/>
            <person name="Riano-Pachon D.M."/>
            <person name="Robert V."/>
            <person name="Roehrig J."/>
            <person name="Ruller R."/>
            <person name="Salamov A."/>
            <person name="Salih N.S."/>
            <person name="Samson R.A."/>
            <person name="Sandor E."/>
            <person name="Sanguinetti M."/>
            <person name="Schuetze T."/>
            <person name="Sepcic K."/>
            <person name="Shelest E."/>
            <person name="Sherlock G."/>
            <person name="Sophianopoulou V."/>
            <person name="Squina F.M."/>
            <person name="Sun H."/>
            <person name="Susca A."/>
            <person name="Todd R.B."/>
            <person name="Tsang A."/>
            <person name="Unkles S.E."/>
            <person name="van de Wiele N."/>
            <person name="van Rossen-Uffink D."/>
            <person name="Oliveira J.V."/>
            <person name="Vesth T.C."/>
            <person name="Visser J."/>
            <person name="Yu J.-H."/>
            <person name="Zhou M."/>
            <person name="Andersen M.R."/>
            <person name="Archer D.B."/>
            <person name="Baker S.E."/>
            <person name="Benoit I."/>
            <person name="Brakhage A.A."/>
            <person name="Braus G.H."/>
            <person name="Fischer R."/>
            <person name="Frisvad J.C."/>
            <person name="Goldman G.H."/>
            <person name="Houbraken J."/>
            <person name="Oakley B."/>
            <person name="Pocsi I."/>
            <person name="Scazzocchio C."/>
            <person name="Seiboth B."/>
            <person name="vanKuyk P.A."/>
            <person name="Wortman J."/>
            <person name="Dyer P.S."/>
            <person name="Grigoriev I.V."/>
        </authorList>
    </citation>
    <scope>NUCLEOTIDE SEQUENCE [LARGE SCALE GENOMIC DNA]</scope>
    <source>
        <strain evidence="7">ITEM 5010</strain>
    </source>
</reference>
<dbReference type="AlphaFoldDB" id="A0A1R3RQM3"/>
<evidence type="ECO:0000256" key="1">
    <source>
        <dbReference type="ARBA" id="ARBA00004572"/>
    </source>
</evidence>
<comment type="subcellular location">
    <subcellularLocation>
        <location evidence="1">Mitochondrion outer membrane</location>
        <topology evidence="1">Single-pass membrane protein</topology>
    </subcellularLocation>
</comment>
<dbReference type="Gene3D" id="3.40.50.300">
    <property type="entry name" value="P-loop containing nucleotide triphosphate hydrolases"/>
    <property type="match status" value="1"/>
</dbReference>
<keyword evidence="3" id="KW-0472">Membrane</keyword>
<protein>
    <recommendedName>
        <fullName evidence="5">AAA+ ATPase domain-containing protein</fullName>
    </recommendedName>
</protein>
<dbReference type="GO" id="GO:0005524">
    <property type="term" value="F:ATP binding"/>
    <property type="evidence" value="ECO:0007669"/>
    <property type="project" value="UniProtKB-KW"/>
</dbReference>
<dbReference type="EMBL" id="KV907498">
    <property type="protein sequence ID" value="OOF96768.1"/>
    <property type="molecule type" value="Genomic_DNA"/>
</dbReference>
<dbReference type="PANTHER" id="PTHR45644">
    <property type="entry name" value="AAA ATPASE, PUTATIVE (AFU_ORTHOLOGUE AFUA_2G12920)-RELATED-RELATED"/>
    <property type="match status" value="1"/>
</dbReference>
<dbReference type="PANTHER" id="PTHR45644:SF56">
    <property type="entry name" value="AAA ATPASE, PUTATIVE (AFU_ORTHOLOGUE AFUA_2G12920)-RELATED"/>
    <property type="match status" value="1"/>
</dbReference>
<feature type="domain" description="AAA+ ATPase" evidence="5">
    <location>
        <begin position="472"/>
        <end position="607"/>
    </location>
</feature>
<dbReference type="Proteomes" id="UP000188318">
    <property type="component" value="Unassembled WGS sequence"/>
</dbReference>
<keyword evidence="3" id="KW-1000">Mitochondrion outer membrane</keyword>
<dbReference type="Gene3D" id="1.10.8.60">
    <property type="match status" value="1"/>
</dbReference>
<dbReference type="SUPFAM" id="SSF52540">
    <property type="entry name" value="P-loop containing nucleoside triphosphate hydrolases"/>
    <property type="match status" value="1"/>
</dbReference>
<dbReference type="InterPro" id="IPR051701">
    <property type="entry name" value="Mito_OM_Translocase_MSP1"/>
</dbReference>
<keyword evidence="7" id="KW-1185">Reference proteome</keyword>
<dbReference type="VEuPathDB" id="FungiDB:ASPCADRAFT_129837"/>
<evidence type="ECO:0000313" key="7">
    <source>
        <dbReference type="Proteomes" id="UP000188318"/>
    </source>
</evidence>
<evidence type="ECO:0000259" key="5">
    <source>
        <dbReference type="SMART" id="SM00382"/>
    </source>
</evidence>
<dbReference type="InterPro" id="IPR041569">
    <property type="entry name" value="AAA_lid_3"/>
</dbReference>
<dbReference type="SMART" id="SM00382">
    <property type="entry name" value="AAA"/>
    <property type="match status" value="1"/>
</dbReference>
<organism evidence="6 7">
    <name type="scientific">Aspergillus carbonarius (strain ITEM 5010)</name>
    <dbReference type="NCBI Taxonomy" id="602072"/>
    <lineage>
        <taxon>Eukaryota</taxon>
        <taxon>Fungi</taxon>
        <taxon>Dikarya</taxon>
        <taxon>Ascomycota</taxon>
        <taxon>Pezizomycotina</taxon>
        <taxon>Eurotiomycetes</taxon>
        <taxon>Eurotiomycetidae</taxon>
        <taxon>Eurotiales</taxon>
        <taxon>Aspergillaceae</taxon>
        <taxon>Aspergillus</taxon>
        <taxon>Aspergillus subgen. Circumdati</taxon>
    </lineage>
</organism>
<evidence type="ECO:0000313" key="6">
    <source>
        <dbReference type="EMBL" id="OOF96768.1"/>
    </source>
</evidence>
<dbReference type="InterPro" id="IPR027417">
    <property type="entry name" value="P-loop_NTPase"/>
</dbReference>
<dbReference type="OrthoDB" id="39734at2759"/>
<dbReference type="Pfam" id="PF17862">
    <property type="entry name" value="AAA_lid_3"/>
    <property type="match status" value="1"/>
</dbReference>
<dbReference type="GO" id="GO:0005741">
    <property type="term" value="C:mitochondrial outer membrane"/>
    <property type="evidence" value="ECO:0007669"/>
    <property type="project" value="UniProtKB-SubCell"/>
</dbReference>
<dbReference type="Pfam" id="PF00004">
    <property type="entry name" value="AAA"/>
    <property type="match status" value="1"/>
</dbReference>